<gene>
    <name evidence="5" type="ORF">CVV68_16885</name>
</gene>
<keyword evidence="2" id="KW-0238">DNA-binding</keyword>
<keyword evidence="3" id="KW-0233">DNA recombination</keyword>
<evidence type="ECO:0000259" key="4">
    <source>
        <dbReference type="PROSITE" id="PS51898"/>
    </source>
</evidence>
<dbReference type="SUPFAM" id="SSF56349">
    <property type="entry name" value="DNA breaking-rejoining enzymes"/>
    <property type="match status" value="1"/>
</dbReference>
<dbReference type="InterPro" id="IPR050090">
    <property type="entry name" value="Tyrosine_recombinase_XerCD"/>
</dbReference>
<dbReference type="Gene3D" id="1.10.150.130">
    <property type="match status" value="1"/>
</dbReference>
<dbReference type="InterPro" id="IPR013762">
    <property type="entry name" value="Integrase-like_cat_sf"/>
</dbReference>
<dbReference type="Pfam" id="PF22022">
    <property type="entry name" value="Phage_int_M"/>
    <property type="match status" value="1"/>
</dbReference>
<dbReference type="PANTHER" id="PTHR30349">
    <property type="entry name" value="PHAGE INTEGRASE-RELATED"/>
    <property type="match status" value="1"/>
</dbReference>
<keyword evidence="6" id="KW-1185">Reference proteome</keyword>
<dbReference type="OrthoDB" id="4326943at2"/>
<feature type="domain" description="Tyr recombinase" evidence="4">
    <location>
        <begin position="186"/>
        <end position="394"/>
    </location>
</feature>
<organism evidence="5 6">
    <name type="scientific">Arthrobacter livingstonensis</name>
    <dbReference type="NCBI Taxonomy" id="670078"/>
    <lineage>
        <taxon>Bacteria</taxon>
        <taxon>Bacillati</taxon>
        <taxon>Actinomycetota</taxon>
        <taxon>Actinomycetes</taxon>
        <taxon>Micrococcales</taxon>
        <taxon>Micrococcaceae</taxon>
        <taxon>Arthrobacter</taxon>
    </lineage>
</organism>
<accession>A0A2V5L3L7</accession>
<dbReference type="AlphaFoldDB" id="A0A2V5L3L7"/>
<name>A0A2V5L3L7_9MICC</name>
<reference evidence="5 6" key="1">
    <citation type="submission" date="2018-05" db="EMBL/GenBank/DDBJ databases">
        <title>Genetic diversity of glacier-inhabiting Cryobacterium bacteria in China and description of Cryobacterium mengkeensis sp. nov. and Arthrobacter glacialis sp. nov.</title>
        <authorList>
            <person name="Liu Q."/>
            <person name="Xin Y.-H."/>
        </authorList>
    </citation>
    <scope>NUCLEOTIDE SEQUENCE [LARGE SCALE GENOMIC DNA]</scope>
    <source>
        <strain evidence="5 6">LI2</strain>
    </source>
</reference>
<dbReference type="InterPro" id="IPR011010">
    <property type="entry name" value="DNA_brk_join_enz"/>
</dbReference>
<dbReference type="GO" id="GO:0006310">
    <property type="term" value="P:DNA recombination"/>
    <property type="evidence" value="ECO:0007669"/>
    <property type="project" value="UniProtKB-KW"/>
</dbReference>
<proteinExistence type="inferred from homology"/>
<sequence length="425" mass="47411">MNGLPPRRTTLPRKRTQLGTWGKIHRTQLKPKIWRARAKFRSFDGKMRLYEAQGASGPKAEAALIHRLTLLVPVNEEEISPDMQLLELSKIWWAEFEDLDRAANTSRRYREIINTYILPGVGDLTIREATVNSLDRFLKTVRTKNGNSTAKMCKTILSGMLSLATRHGALSANPLREVARIPISTKEVRALTLDEAVKLRRDVHAWQQPTGGPNGLHEKDVLDVVDIMLATGVRIGEALAIRWVDVDLDADKPTVAVNGTIINLRGKNGLIIQDHPKSANSRQRYFLPLFAVEMLRRRQADTARSNVLGLVFASSVGTIRDPNGFRKQWRDARTAIGFEWVTPHTFRKSVGTILANTQGMAAATAQLGHSSEKITSKHYVQKTHQAPDNTEVLQAFGRSQPKEVPGVIFAADEPSDVSLWTTEGE</sequence>
<dbReference type="InterPro" id="IPR010998">
    <property type="entry name" value="Integrase_recombinase_N"/>
</dbReference>
<dbReference type="PANTHER" id="PTHR30349:SF41">
    <property type="entry name" value="INTEGRASE_RECOMBINASE PROTEIN MJ0367-RELATED"/>
    <property type="match status" value="1"/>
</dbReference>
<evidence type="ECO:0000256" key="1">
    <source>
        <dbReference type="ARBA" id="ARBA00008857"/>
    </source>
</evidence>
<comment type="caution">
    <text evidence="5">The sequence shown here is derived from an EMBL/GenBank/DDBJ whole genome shotgun (WGS) entry which is preliminary data.</text>
</comment>
<protein>
    <submittedName>
        <fullName evidence="5">Site-specific integrase</fullName>
    </submittedName>
</protein>
<comment type="similarity">
    <text evidence="1">Belongs to the 'phage' integrase family.</text>
</comment>
<dbReference type="PROSITE" id="PS51898">
    <property type="entry name" value="TYR_RECOMBINASE"/>
    <property type="match status" value="1"/>
</dbReference>
<dbReference type="EMBL" id="QJVD01000021">
    <property type="protein sequence ID" value="PYI65718.1"/>
    <property type="molecule type" value="Genomic_DNA"/>
</dbReference>
<dbReference type="CDD" id="cd01189">
    <property type="entry name" value="INT_ICEBs1_C_like"/>
    <property type="match status" value="1"/>
</dbReference>
<dbReference type="InterPro" id="IPR053876">
    <property type="entry name" value="Phage_int_M"/>
</dbReference>
<evidence type="ECO:0000256" key="2">
    <source>
        <dbReference type="ARBA" id="ARBA00023125"/>
    </source>
</evidence>
<dbReference type="Pfam" id="PF00589">
    <property type="entry name" value="Phage_integrase"/>
    <property type="match status" value="1"/>
</dbReference>
<evidence type="ECO:0000256" key="3">
    <source>
        <dbReference type="ARBA" id="ARBA00023172"/>
    </source>
</evidence>
<evidence type="ECO:0000313" key="6">
    <source>
        <dbReference type="Proteomes" id="UP000247832"/>
    </source>
</evidence>
<dbReference type="GO" id="GO:0015074">
    <property type="term" value="P:DNA integration"/>
    <property type="evidence" value="ECO:0007669"/>
    <property type="project" value="InterPro"/>
</dbReference>
<dbReference type="GO" id="GO:0003677">
    <property type="term" value="F:DNA binding"/>
    <property type="evidence" value="ECO:0007669"/>
    <property type="project" value="UniProtKB-KW"/>
</dbReference>
<dbReference type="Proteomes" id="UP000247832">
    <property type="component" value="Unassembled WGS sequence"/>
</dbReference>
<dbReference type="InterPro" id="IPR002104">
    <property type="entry name" value="Integrase_catalytic"/>
</dbReference>
<dbReference type="Gene3D" id="1.10.443.10">
    <property type="entry name" value="Intergrase catalytic core"/>
    <property type="match status" value="1"/>
</dbReference>
<evidence type="ECO:0000313" key="5">
    <source>
        <dbReference type="EMBL" id="PYI65718.1"/>
    </source>
</evidence>